<accession>A0AAD8RC80</accession>
<dbReference type="PANTHER" id="PTHR15898:SF13">
    <property type="entry name" value="BIFUNCTIONAL APOPTOSIS REGULATOR"/>
    <property type="match status" value="1"/>
</dbReference>
<feature type="compositionally biased region" description="Polar residues" evidence="5">
    <location>
        <begin position="239"/>
        <end position="255"/>
    </location>
</feature>
<dbReference type="AlphaFoldDB" id="A0AAD8RC80"/>
<dbReference type="Gene3D" id="3.30.40.10">
    <property type="entry name" value="Zinc/RING finger domain, C3HC4 (zinc finger)"/>
    <property type="match status" value="1"/>
</dbReference>
<dbReference type="GO" id="GO:0008270">
    <property type="term" value="F:zinc ion binding"/>
    <property type="evidence" value="ECO:0007669"/>
    <property type="project" value="UniProtKB-KW"/>
</dbReference>
<name>A0AAD8RC80_LOLMU</name>
<dbReference type="PROSITE" id="PS50135">
    <property type="entry name" value="ZF_ZZ_2"/>
    <property type="match status" value="1"/>
</dbReference>
<dbReference type="SUPFAM" id="SSF57850">
    <property type="entry name" value="RING/U-box"/>
    <property type="match status" value="2"/>
</dbReference>
<feature type="region of interest" description="Disordered" evidence="5">
    <location>
        <begin position="132"/>
        <end position="155"/>
    </location>
</feature>
<keyword evidence="2 4" id="KW-0863">Zinc-finger</keyword>
<feature type="region of interest" description="Disordered" evidence="5">
    <location>
        <begin position="239"/>
        <end position="259"/>
    </location>
</feature>
<dbReference type="SMART" id="SM00184">
    <property type="entry name" value="RING"/>
    <property type="match status" value="2"/>
</dbReference>
<dbReference type="GO" id="GO:0043161">
    <property type="term" value="P:proteasome-mediated ubiquitin-dependent protein catabolic process"/>
    <property type="evidence" value="ECO:0007669"/>
    <property type="project" value="TreeGrafter"/>
</dbReference>
<keyword evidence="1" id="KW-0479">Metal-binding</keyword>
<evidence type="ECO:0000259" key="7">
    <source>
        <dbReference type="PROSITE" id="PS50135"/>
    </source>
</evidence>
<sequence>MASEDRSGNRAPEIKEEAAAASAGAGFGDLEDPRFQCCVCLELLYKPIVIACGHMSCFWCVHHAMHNAQESHCAICRRPYNHFPSICPLLHHLLVKLEPVEYKKREKEVLELEKFMDAYSPQNIEFLNSKGNNYENGKDGDNKLEDGNTGFPGEVSVDDNTMNECSKKVKLEDVSCPLCKELLYQPAVLNCGHGDEALKCQVCGGLHPGSYPNVCLDLDHFLEEYFPAEHESRRKKLQSEITQCNPEGSSSGTSCSKDEMDKVSKGVTYGQKNLDLSNVHAGVGCDSCGVYPIRGERYKCKDCTEAIGFDLCGECYNTRSKLPGRFNQQHTSDHRMELDNSSLYDAFLRFQGIPGEGLHQLIVEEAFIGPGGMLHIIGDDHEMEYSDEEEEE</sequence>
<evidence type="ECO:0000259" key="6">
    <source>
        <dbReference type="PROSITE" id="PS50089"/>
    </source>
</evidence>
<dbReference type="InterPro" id="IPR013083">
    <property type="entry name" value="Znf_RING/FYVE/PHD"/>
</dbReference>
<reference evidence="8" key="1">
    <citation type="submission" date="2023-07" db="EMBL/GenBank/DDBJ databases">
        <title>A chromosome-level genome assembly of Lolium multiflorum.</title>
        <authorList>
            <person name="Chen Y."/>
            <person name="Copetti D."/>
            <person name="Kolliker R."/>
            <person name="Studer B."/>
        </authorList>
    </citation>
    <scope>NUCLEOTIDE SEQUENCE</scope>
    <source>
        <strain evidence="8">02402/16</strain>
        <tissue evidence="8">Leaf</tissue>
    </source>
</reference>
<evidence type="ECO:0000313" key="8">
    <source>
        <dbReference type="EMBL" id="KAK1618205.1"/>
    </source>
</evidence>
<evidence type="ECO:0000313" key="9">
    <source>
        <dbReference type="Proteomes" id="UP001231189"/>
    </source>
</evidence>
<feature type="compositionally biased region" description="Basic and acidic residues" evidence="5">
    <location>
        <begin position="136"/>
        <end position="146"/>
    </location>
</feature>
<feature type="domain" description="ZZ-type" evidence="7">
    <location>
        <begin position="280"/>
        <end position="344"/>
    </location>
</feature>
<evidence type="ECO:0000256" key="2">
    <source>
        <dbReference type="ARBA" id="ARBA00022771"/>
    </source>
</evidence>
<evidence type="ECO:0008006" key="10">
    <source>
        <dbReference type="Google" id="ProtNLM"/>
    </source>
</evidence>
<dbReference type="InterPro" id="IPR000433">
    <property type="entry name" value="Znf_ZZ"/>
</dbReference>
<dbReference type="InterPro" id="IPR001841">
    <property type="entry name" value="Znf_RING"/>
</dbReference>
<dbReference type="PANTHER" id="PTHR15898">
    <property type="entry name" value="BIFUNCTIONAL APOPTOSIS REGULATOR"/>
    <property type="match status" value="1"/>
</dbReference>
<evidence type="ECO:0000256" key="3">
    <source>
        <dbReference type="ARBA" id="ARBA00022833"/>
    </source>
</evidence>
<dbReference type="FunFam" id="3.30.60.90:FF:000014">
    <property type="entry name" value="E3 ubiquitin-protein ligase PRT1"/>
    <property type="match status" value="1"/>
</dbReference>
<dbReference type="Gene3D" id="3.30.60.90">
    <property type="match status" value="1"/>
</dbReference>
<feature type="domain" description="RING-type" evidence="6">
    <location>
        <begin position="37"/>
        <end position="77"/>
    </location>
</feature>
<dbReference type="FunFam" id="3.30.40.10:FF:000489">
    <property type="entry name" value="E3 ubiquitin-protein ligase PRT1"/>
    <property type="match status" value="1"/>
</dbReference>
<evidence type="ECO:0000256" key="4">
    <source>
        <dbReference type="PROSITE-ProRule" id="PRU00228"/>
    </source>
</evidence>
<dbReference type="InterPro" id="IPR043145">
    <property type="entry name" value="Znf_ZZ_sf"/>
</dbReference>
<protein>
    <recommendedName>
        <fullName evidence="10">E3 ubiquitin-protein ligase PRT1</fullName>
    </recommendedName>
</protein>
<dbReference type="CDD" id="cd02338">
    <property type="entry name" value="ZZ_PCMF_like"/>
    <property type="match status" value="1"/>
</dbReference>
<dbReference type="Proteomes" id="UP001231189">
    <property type="component" value="Unassembled WGS sequence"/>
</dbReference>
<dbReference type="SMART" id="SM00291">
    <property type="entry name" value="ZnF_ZZ"/>
    <property type="match status" value="1"/>
</dbReference>
<dbReference type="PROSITE" id="PS50089">
    <property type="entry name" value="ZF_RING_2"/>
    <property type="match status" value="1"/>
</dbReference>
<proteinExistence type="predicted"/>
<evidence type="ECO:0000256" key="1">
    <source>
        <dbReference type="ARBA" id="ARBA00022723"/>
    </source>
</evidence>
<comment type="caution">
    <text evidence="8">The sequence shown here is derived from an EMBL/GenBank/DDBJ whole genome shotgun (WGS) entry which is preliminary data.</text>
</comment>
<evidence type="ECO:0000256" key="5">
    <source>
        <dbReference type="SAM" id="MobiDB-lite"/>
    </source>
</evidence>
<keyword evidence="9" id="KW-1185">Reference proteome</keyword>
<dbReference type="Pfam" id="PF00569">
    <property type="entry name" value="ZZ"/>
    <property type="match status" value="1"/>
</dbReference>
<keyword evidence="3" id="KW-0862">Zinc</keyword>
<gene>
    <name evidence="8" type="ORF">QYE76_023722</name>
</gene>
<organism evidence="8 9">
    <name type="scientific">Lolium multiflorum</name>
    <name type="common">Italian ryegrass</name>
    <name type="synonym">Lolium perenne subsp. multiflorum</name>
    <dbReference type="NCBI Taxonomy" id="4521"/>
    <lineage>
        <taxon>Eukaryota</taxon>
        <taxon>Viridiplantae</taxon>
        <taxon>Streptophyta</taxon>
        <taxon>Embryophyta</taxon>
        <taxon>Tracheophyta</taxon>
        <taxon>Spermatophyta</taxon>
        <taxon>Magnoliopsida</taxon>
        <taxon>Liliopsida</taxon>
        <taxon>Poales</taxon>
        <taxon>Poaceae</taxon>
        <taxon>BOP clade</taxon>
        <taxon>Pooideae</taxon>
        <taxon>Poodae</taxon>
        <taxon>Poeae</taxon>
        <taxon>Poeae Chloroplast Group 2 (Poeae type)</taxon>
        <taxon>Loliodinae</taxon>
        <taxon>Loliinae</taxon>
        <taxon>Lolium</taxon>
    </lineage>
</organism>
<dbReference type="GO" id="GO:0061630">
    <property type="term" value="F:ubiquitin protein ligase activity"/>
    <property type="evidence" value="ECO:0007669"/>
    <property type="project" value="TreeGrafter"/>
</dbReference>
<dbReference type="EMBL" id="JAUUTY010000006">
    <property type="protein sequence ID" value="KAK1618205.1"/>
    <property type="molecule type" value="Genomic_DNA"/>
</dbReference>